<feature type="domain" description="N-acetyltransferase" evidence="6">
    <location>
        <begin position="1"/>
        <end position="111"/>
    </location>
</feature>
<evidence type="ECO:0000313" key="8">
    <source>
        <dbReference type="Proteomes" id="UP001249291"/>
    </source>
</evidence>
<proteinExistence type="predicted"/>
<comment type="caution">
    <text evidence="7">The sequence shown here is derived from an EMBL/GenBank/DDBJ whole genome shotgun (WGS) entry which is preliminary data.</text>
</comment>
<evidence type="ECO:0000256" key="4">
    <source>
        <dbReference type="ARBA" id="ARBA00023315"/>
    </source>
</evidence>
<dbReference type="PANTHER" id="PTHR36449:SF1">
    <property type="entry name" value="ACETYLTRANSFERASE"/>
    <property type="match status" value="1"/>
</dbReference>
<name>A0ABU1HX05_9MICO</name>
<accession>A0ABU1HX05</accession>
<dbReference type="InterPro" id="IPR016181">
    <property type="entry name" value="Acyl_CoA_acyltransferase"/>
</dbReference>
<dbReference type="CDD" id="cd04301">
    <property type="entry name" value="NAT_SF"/>
    <property type="match status" value="1"/>
</dbReference>
<dbReference type="EMBL" id="JAVIZQ010000001">
    <property type="protein sequence ID" value="MDR6143819.1"/>
    <property type="molecule type" value="Genomic_DNA"/>
</dbReference>
<comment type="catalytic activity">
    <reaction evidence="5">
        <text>glycyl-tRNA(Gly) + acetyl-CoA = N-acetylglycyl-tRNA(Gly) + CoA + H(+)</text>
        <dbReference type="Rhea" id="RHEA:81867"/>
        <dbReference type="Rhea" id="RHEA-COMP:9683"/>
        <dbReference type="Rhea" id="RHEA-COMP:19766"/>
        <dbReference type="ChEBI" id="CHEBI:15378"/>
        <dbReference type="ChEBI" id="CHEBI:57287"/>
        <dbReference type="ChEBI" id="CHEBI:57288"/>
        <dbReference type="ChEBI" id="CHEBI:78522"/>
        <dbReference type="ChEBI" id="CHEBI:232036"/>
    </reaction>
</comment>
<evidence type="ECO:0000256" key="2">
    <source>
        <dbReference type="ARBA" id="ARBA00022649"/>
    </source>
</evidence>
<evidence type="ECO:0000256" key="1">
    <source>
        <dbReference type="ARBA" id="ARBA00022491"/>
    </source>
</evidence>
<keyword evidence="1" id="KW-0678">Repressor</keyword>
<sequence length="115" mass="12348">MAAYYSLSAFTVEREALGDDWGRLPRVVPVTLIGRLAVHLDHQGKGLGFAMLQDAVARAITAAKAVGSAAVIAHVVDPKARPFYERFGFTNLPGDEKTYLISMADIAATLESIES</sequence>
<evidence type="ECO:0000256" key="3">
    <source>
        <dbReference type="ARBA" id="ARBA00022679"/>
    </source>
</evidence>
<reference evidence="7 8" key="1">
    <citation type="submission" date="2023-08" db="EMBL/GenBank/DDBJ databases">
        <title>Functional and genomic diversity of the sorghum phyllosphere microbiome.</title>
        <authorList>
            <person name="Shade A."/>
        </authorList>
    </citation>
    <scope>NUCLEOTIDE SEQUENCE [LARGE SCALE GENOMIC DNA]</scope>
    <source>
        <strain evidence="7 8">SORGH_AS_0445</strain>
    </source>
</reference>
<dbReference type="InterPro" id="IPR000182">
    <property type="entry name" value="GNAT_dom"/>
</dbReference>
<dbReference type="Gene3D" id="3.40.630.30">
    <property type="match status" value="1"/>
</dbReference>
<organism evidence="7 8">
    <name type="scientific">Microbacterium foliorum</name>
    <dbReference type="NCBI Taxonomy" id="104336"/>
    <lineage>
        <taxon>Bacteria</taxon>
        <taxon>Bacillati</taxon>
        <taxon>Actinomycetota</taxon>
        <taxon>Actinomycetes</taxon>
        <taxon>Micrococcales</taxon>
        <taxon>Microbacteriaceae</taxon>
        <taxon>Microbacterium</taxon>
    </lineage>
</organism>
<dbReference type="PROSITE" id="PS51186">
    <property type="entry name" value="GNAT"/>
    <property type="match status" value="1"/>
</dbReference>
<gene>
    <name evidence="7" type="ORF">QE375_003373</name>
</gene>
<dbReference type="SUPFAM" id="SSF55729">
    <property type="entry name" value="Acyl-CoA N-acyltransferases (Nat)"/>
    <property type="match status" value="1"/>
</dbReference>
<evidence type="ECO:0000259" key="6">
    <source>
        <dbReference type="PROSITE" id="PS51186"/>
    </source>
</evidence>
<keyword evidence="2" id="KW-1277">Toxin-antitoxin system</keyword>
<keyword evidence="8" id="KW-1185">Reference proteome</keyword>
<dbReference type="Proteomes" id="UP001249291">
    <property type="component" value="Unassembled WGS sequence"/>
</dbReference>
<protein>
    <submittedName>
        <fullName evidence="7">GNAT superfamily N-acetyltransferase</fullName>
    </submittedName>
</protein>
<dbReference type="PANTHER" id="PTHR36449">
    <property type="entry name" value="ACETYLTRANSFERASE-RELATED"/>
    <property type="match status" value="1"/>
</dbReference>
<keyword evidence="4" id="KW-0012">Acyltransferase</keyword>
<evidence type="ECO:0000256" key="5">
    <source>
        <dbReference type="ARBA" id="ARBA00049880"/>
    </source>
</evidence>
<evidence type="ECO:0000313" key="7">
    <source>
        <dbReference type="EMBL" id="MDR6143819.1"/>
    </source>
</evidence>
<keyword evidence="3" id="KW-0808">Transferase</keyword>
<dbReference type="Pfam" id="PF13508">
    <property type="entry name" value="Acetyltransf_7"/>
    <property type="match status" value="1"/>
</dbReference>